<keyword evidence="2 5" id="KW-0378">Hydrolase</keyword>
<feature type="domain" description="UvrD-like helicase ATP-binding" evidence="6">
    <location>
        <begin position="197"/>
        <end position="590"/>
    </location>
</feature>
<keyword evidence="4 5" id="KW-0067">ATP-binding</keyword>
<protein>
    <submittedName>
        <fullName evidence="7">RNA polymerase recycling motor HelD</fullName>
    </submittedName>
</protein>
<evidence type="ECO:0000313" key="7">
    <source>
        <dbReference type="EMBL" id="MFD2169950.1"/>
    </source>
</evidence>
<evidence type="ECO:0000256" key="5">
    <source>
        <dbReference type="PROSITE-ProRule" id="PRU00560"/>
    </source>
</evidence>
<evidence type="ECO:0000259" key="6">
    <source>
        <dbReference type="PROSITE" id="PS51198"/>
    </source>
</evidence>
<dbReference type="InterPro" id="IPR013986">
    <property type="entry name" value="DExx_box_DNA_helicase_dom_sf"/>
</dbReference>
<dbReference type="NCBIfam" id="NF041464">
    <property type="entry name" value="HelD_BACSU"/>
    <property type="match status" value="1"/>
</dbReference>
<evidence type="ECO:0000256" key="2">
    <source>
        <dbReference type="ARBA" id="ARBA00022801"/>
    </source>
</evidence>
<dbReference type="EMBL" id="JBHUIO010000005">
    <property type="protein sequence ID" value="MFD2169950.1"/>
    <property type="molecule type" value="Genomic_DNA"/>
</dbReference>
<dbReference type="PROSITE" id="PS51198">
    <property type="entry name" value="UVRD_HELICASE_ATP_BIND"/>
    <property type="match status" value="1"/>
</dbReference>
<reference evidence="8" key="1">
    <citation type="journal article" date="2019" name="Int. J. Syst. Evol. Microbiol.">
        <title>The Global Catalogue of Microorganisms (GCM) 10K type strain sequencing project: providing services to taxonomists for standard genome sequencing and annotation.</title>
        <authorList>
            <consortium name="The Broad Institute Genomics Platform"/>
            <consortium name="The Broad Institute Genome Sequencing Center for Infectious Disease"/>
            <person name="Wu L."/>
            <person name="Ma J."/>
        </authorList>
    </citation>
    <scope>NUCLEOTIDE SEQUENCE [LARGE SCALE GENOMIC DNA]</scope>
    <source>
        <strain evidence="8">CGMCC 1.13574</strain>
    </source>
</reference>
<evidence type="ECO:0000256" key="3">
    <source>
        <dbReference type="ARBA" id="ARBA00022806"/>
    </source>
</evidence>
<keyword evidence="3 5" id="KW-0347">Helicase</keyword>
<keyword evidence="1 5" id="KW-0547">Nucleotide-binding</keyword>
<feature type="binding site" evidence="5">
    <location>
        <begin position="218"/>
        <end position="225"/>
    </location>
    <ligand>
        <name>ATP</name>
        <dbReference type="ChEBI" id="CHEBI:30616"/>
    </ligand>
</feature>
<proteinExistence type="predicted"/>
<dbReference type="PANTHER" id="PTHR11070">
    <property type="entry name" value="UVRD / RECB / PCRA DNA HELICASE FAMILY MEMBER"/>
    <property type="match status" value="1"/>
</dbReference>
<sequence length="755" mass="87339">MSIKLHRDYGQECTRLDETVSYLEYVLHESMHNEQAFRENIKEAYSRINSLDGSEGYIALLTNVKFFEMTQGNIRQLQQVRSRPYFCRIDIQPDDTERVQPLYIGKASLFRPDTQEPVIVDWRSPVANVYYEGRIGKVSYETTTGTENANLHLKRQYTIEGGELLDFRDIDITTRDELLQESLGGSADSRLKDIVSTIQEEQNRVIRAEMYRPMIVQGAAGSGKTTIALHRIAYLIYTYGDRFNPEQFMILAPHQLFLKYIADVLPELGVEAVRQTTYLDFVQENIGKKLKLVDPNQRLFRFLQRDEEVRLLKFVSRYKGSQSYKEQIDRYLDEVTVRMLPQTDCKLGKRLLCTADEVRKFFCEDYLRLPIYKRVEKVGKILRERLKVKKKQLLKDIADHYDERLEQALFLQDPVKRKAKVIKLMDDREALLKSVEARSKTLVKEYMAQFPKLDLIGHYKELLADDALFDSLMSEEERRFFQAHSLQLLGKKRMELEDTAALLYLQHKLFGLLTEVKVRNLVIDEAQDYSIFQLLALKEVLGSEMFTILGDLSQGIHSYRGVESWEAVLEAVFPNGNCQFLLLEQSYRTTVEIMNLANRVIVHSQTPGLVLAKPVVRHGEEPKRELFGEQRALLAQVLADTEALKGQGMHSVAVIGKTMDECEQIQMWMEQLGTKLSVKLLDEKEDYSAADLVIVPSYVVKGLEFDAVFIVSLEEEYTADELDVKLLYVAMTRPLHRLFVYSMEGKTELLDLLEA</sequence>
<dbReference type="InterPro" id="IPR048228">
    <property type="entry name" value="HelD_bacillota"/>
</dbReference>
<keyword evidence="8" id="KW-1185">Reference proteome</keyword>
<evidence type="ECO:0000256" key="4">
    <source>
        <dbReference type="ARBA" id="ARBA00022840"/>
    </source>
</evidence>
<dbReference type="PANTHER" id="PTHR11070:SF17">
    <property type="entry name" value="DNA HELICASE IV"/>
    <property type="match status" value="1"/>
</dbReference>
<gene>
    <name evidence="7" type="primary">helD</name>
    <name evidence="7" type="ORF">ACFSOY_08075</name>
</gene>
<dbReference type="Pfam" id="PF13538">
    <property type="entry name" value="UvrD_C_2"/>
    <property type="match status" value="1"/>
</dbReference>
<organism evidence="7 8">
    <name type="scientific">Tumebacillus lipolyticus</name>
    <dbReference type="NCBI Taxonomy" id="1280370"/>
    <lineage>
        <taxon>Bacteria</taxon>
        <taxon>Bacillati</taxon>
        <taxon>Bacillota</taxon>
        <taxon>Bacilli</taxon>
        <taxon>Bacillales</taxon>
        <taxon>Alicyclobacillaceae</taxon>
        <taxon>Tumebacillus</taxon>
    </lineage>
</organism>
<evidence type="ECO:0000313" key="8">
    <source>
        <dbReference type="Proteomes" id="UP001597343"/>
    </source>
</evidence>
<dbReference type="SUPFAM" id="SSF52540">
    <property type="entry name" value="P-loop containing nucleoside triphosphate hydrolases"/>
    <property type="match status" value="1"/>
</dbReference>
<dbReference type="Proteomes" id="UP001597343">
    <property type="component" value="Unassembled WGS sequence"/>
</dbReference>
<dbReference type="InterPro" id="IPR027417">
    <property type="entry name" value="P-loop_NTPase"/>
</dbReference>
<dbReference type="InterPro" id="IPR000212">
    <property type="entry name" value="DNA_helicase_UvrD/REP"/>
</dbReference>
<comment type="caution">
    <text evidence="7">The sequence shown here is derived from an EMBL/GenBank/DDBJ whole genome shotgun (WGS) entry which is preliminary data.</text>
</comment>
<dbReference type="RefSeq" id="WP_386045497.1">
    <property type="nucleotide sequence ID" value="NZ_JBHUIO010000005.1"/>
</dbReference>
<name>A0ABW4ZWH4_9BACL</name>
<dbReference type="Gene3D" id="1.10.10.160">
    <property type="match status" value="1"/>
</dbReference>
<dbReference type="InterPro" id="IPR027785">
    <property type="entry name" value="UvrD-like_helicase_C"/>
</dbReference>
<dbReference type="Gene3D" id="3.40.50.300">
    <property type="entry name" value="P-loop containing nucleotide triphosphate hydrolases"/>
    <property type="match status" value="3"/>
</dbReference>
<accession>A0ABW4ZWH4</accession>
<evidence type="ECO:0000256" key="1">
    <source>
        <dbReference type="ARBA" id="ARBA00022741"/>
    </source>
</evidence>
<dbReference type="InterPro" id="IPR014016">
    <property type="entry name" value="UvrD-like_ATP-bd"/>
</dbReference>